<name>A0A0R2FL28_9LACO</name>
<feature type="compositionally biased region" description="Polar residues" evidence="2">
    <location>
        <begin position="186"/>
        <end position="197"/>
    </location>
</feature>
<proteinExistence type="predicted"/>
<dbReference type="RefSeq" id="WP_054735490.1">
    <property type="nucleotide sequence ID" value="NZ_AYZM01000067.1"/>
</dbReference>
<sequence>MKLTKQLAIAMVSAGVFGGVLTGVQGTSASAKATAKVLQVKTIKTANYKAVKGAKGYLYSTAKLTKKVHNVKNYANTKFSVSKEAVVRKTNGNKAVYYYVKSAKASGWLWHGYLNKVTPKAASDAKISVLEQQIAELAQRLSVLQSQPTASTPVAPVTSSADVTKLQAQIDSLQGQLSAVKGSAGTGNTSATEINKSGDSDTTEPDDNSGDSTTATAKDPFSGTATEYYIGTPFNIYLYSDEQAKTYPTMIANDNTTADGALKTLKVYSSPDRVTTNNAQNVFWDRTDGGVNQYGTIPVSYDGQKGYIASSYMTVVPANTDFYELGNKPDIAGVGNVAPTEVTFPNPLVDRATWTQYSKSAEYGNTIKWYYHADTKTWSQTY</sequence>
<dbReference type="EMBL" id="AYZM01000067">
    <property type="protein sequence ID" value="KRN25514.1"/>
    <property type="molecule type" value="Genomic_DNA"/>
</dbReference>
<feature type="region of interest" description="Disordered" evidence="2">
    <location>
        <begin position="181"/>
        <end position="219"/>
    </location>
</feature>
<evidence type="ECO:0000256" key="2">
    <source>
        <dbReference type="SAM" id="MobiDB-lite"/>
    </source>
</evidence>
<dbReference type="AlphaFoldDB" id="A0A0R2FL28"/>
<protein>
    <recommendedName>
        <fullName evidence="6">Surface layer protein A domain-containing protein</fullName>
    </recommendedName>
</protein>
<reference evidence="4 5" key="1">
    <citation type="journal article" date="2015" name="Genome Announc.">
        <title>Expanding the biotechnology potential of lactobacilli through comparative genomics of 213 strains and associated genera.</title>
        <authorList>
            <person name="Sun Z."/>
            <person name="Harris H.M."/>
            <person name="McCann A."/>
            <person name="Guo C."/>
            <person name="Argimon S."/>
            <person name="Zhang W."/>
            <person name="Yang X."/>
            <person name="Jeffery I.B."/>
            <person name="Cooney J.C."/>
            <person name="Kagawa T.F."/>
            <person name="Liu W."/>
            <person name="Song Y."/>
            <person name="Salvetti E."/>
            <person name="Wrobel A."/>
            <person name="Rasinkangas P."/>
            <person name="Parkhill J."/>
            <person name="Rea M.C."/>
            <person name="O'Sullivan O."/>
            <person name="Ritari J."/>
            <person name="Douillard F.P."/>
            <person name="Paul Ross R."/>
            <person name="Yang R."/>
            <person name="Briner A.E."/>
            <person name="Felis G.E."/>
            <person name="de Vos W.M."/>
            <person name="Barrangou R."/>
            <person name="Klaenhammer T.R."/>
            <person name="Caufield P.W."/>
            <person name="Cui Y."/>
            <person name="Zhang H."/>
            <person name="O'Toole P.W."/>
        </authorList>
    </citation>
    <scope>NUCLEOTIDE SEQUENCE [LARGE SCALE GENOMIC DNA]</scope>
    <source>
        <strain evidence="4 5">DSM 23365</strain>
    </source>
</reference>
<evidence type="ECO:0000256" key="3">
    <source>
        <dbReference type="SAM" id="SignalP"/>
    </source>
</evidence>
<keyword evidence="1" id="KW-0175">Coiled coil</keyword>
<keyword evidence="5" id="KW-1185">Reference proteome</keyword>
<evidence type="ECO:0000313" key="4">
    <source>
        <dbReference type="EMBL" id="KRN25514.1"/>
    </source>
</evidence>
<evidence type="ECO:0000256" key="1">
    <source>
        <dbReference type="SAM" id="Coils"/>
    </source>
</evidence>
<organism evidence="4 5">
    <name type="scientific">Secundilactobacillus similis DSM 23365 = JCM 2765</name>
    <dbReference type="NCBI Taxonomy" id="1423804"/>
    <lineage>
        <taxon>Bacteria</taxon>
        <taxon>Bacillati</taxon>
        <taxon>Bacillota</taxon>
        <taxon>Bacilli</taxon>
        <taxon>Lactobacillales</taxon>
        <taxon>Lactobacillaceae</taxon>
        <taxon>Secundilactobacillus</taxon>
    </lineage>
</organism>
<comment type="caution">
    <text evidence="4">The sequence shown here is derived from an EMBL/GenBank/DDBJ whole genome shotgun (WGS) entry which is preliminary data.</text>
</comment>
<keyword evidence="3" id="KW-0732">Signal</keyword>
<dbReference type="PATRIC" id="fig|1423804.4.peg.309"/>
<accession>A0A0R2FL28</accession>
<dbReference type="OrthoDB" id="2329501at2"/>
<feature type="chain" id="PRO_5038725930" description="Surface layer protein A domain-containing protein" evidence="3">
    <location>
        <begin position="19"/>
        <end position="382"/>
    </location>
</feature>
<evidence type="ECO:0000313" key="5">
    <source>
        <dbReference type="Proteomes" id="UP000051442"/>
    </source>
</evidence>
<feature type="coiled-coil region" evidence="1">
    <location>
        <begin position="120"/>
        <end position="147"/>
    </location>
</feature>
<feature type="signal peptide" evidence="3">
    <location>
        <begin position="1"/>
        <end position="18"/>
    </location>
</feature>
<dbReference type="Proteomes" id="UP000051442">
    <property type="component" value="Unassembled WGS sequence"/>
</dbReference>
<evidence type="ECO:0008006" key="6">
    <source>
        <dbReference type="Google" id="ProtNLM"/>
    </source>
</evidence>
<gene>
    <name evidence="4" type="ORF">FD14_GL000283</name>
</gene>
<dbReference type="STRING" id="1423804.FD14_GL000283"/>